<organismHost>
    <name type="scientific">Yersinia enterocolitica</name>
    <dbReference type="NCBI Taxonomy" id="630"/>
</organismHost>
<dbReference type="InterPro" id="IPR006350">
    <property type="entry name" value="Intron_endoG1"/>
</dbReference>
<proteinExistence type="predicted"/>
<evidence type="ECO:0000256" key="2">
    <source>
        <dbReference type="ARBA" id="ARBA00010045"/>
    </source>
</evidence>
<dbReference type="RefSeq" id="YP_007236067.1">
    <property type="nucleotide sequence ID" value="NC_019909.1"/>
</dbReference>
<sequence>MVSGIYRILNLVTNKSYVGSAKDFDKRWARHFKDLEAGCHSSIKLQRSYDKHGKDAFKCEILEEHPFRNSLMALEDYYITKMNSKQNGYNIADASFGDTLSHHPNKKEIFAKISSKLRENNSKLSAEQRKEKFGSVNTRKGTTWGEFYGEEKSKEMSNRISESNLNRNMVAERNPFYGKTHSDEVRKRISESQKGKKKPKVKVSCLGIIYNSMADAIRGTGLSRKVIERYCSSEFYPDYFRI</sequence>
<dbReference type="Pfam" id="PF01541">
    <property type="entry name" value="GIY-YIG"/>
    <property type="match status" value="1"/>
</dbReference>
<comment type="cofactor">
    <cofactor evidence="1">
        <name>Mg(2+)</name>
        <dbReference type="ChEBI" id="CHEBI:18420"/>
    </cofactor>
</comment>
<keyword evidence="6" id="KW-1185">Reference proteome</keyword>
<name>I7J406_BPPR1</name>
<reference evidence="5 6" key="1">
    <citation type="submission" date="2012-06" db="EMBL/GenBank/DDBJ databases">
        <title>Genomic characterization of five bacteriophages specific for Yersinia species.</title>
        <authorList>
            <person name="Skurnik M."/>
            <person name="Nawaz A."/>
            <person name="Happonen L."/>
            <person name="Butcher S."/>
            <person name="Mattinen L."/>
        </authorList>
    </citation>
    <scope>NUCLEOTIDE SEQUENCE [LARGE SCALE GENOMIC DNA]</scope>
</reference>
<keyword evidence="5" id="KW-0378">Hydrolase</keyword>
<evidence type="ECO:0000256" key="1">
    <source>
        <dbReference type="ARBA" id="ARBA00001946"/>
    </source>
</evidence>
<evidence type="ECO:0000313" key="6">
    <source>
        <dbReference type="Proteomes" id="UP000002909"/>
    </source>
</evidence>
<dbReference type="InterPro" id="IPR003611">
    <property type="entry name" value="NUMOD3"/>
</dbReference>
<keyword evidence="5" id="KW-0540">Nuclease</keyword>
<keyword evidence="5" id="KW-0255">Endonuclease</keyword>
<evidence type="ECO:0000256" key="3">
    <source>
        <dbReference type="ARBA" id="ARBA00022842"/>
    </source>
</evidence>
<dbReference type="InterPro" id="IPR000305">
    <property type="entry name" value="GIY-YIG_endonuc"/>
</dbReference>
<evidence type="ECO:0000313" key="5">
    <source>
        <dbReference type="EMBL" id="CCI88808.1"/>
    </source>
</evidence>
<dbReference type="GO" id="GO:0003677">
    <property type="term" value="F:DNA binding"/>
    <property type="evidence" value="ECO:0007669"/>
    <property type="project" value="InterPro"/>
</dbReference>
<dbReference type="CDD" id="cd10437">
    <property type="entry name" value="GIY-YIG_HE_I-TevI_like"/>
    <property type="match status" value="1"/>
</dbReference>
<dbReference type="EMBL" id="HE956709">
    <property type="protein sequence ID" value="CCI88808.1"/>
    <property type="molecule type" value="Genomic_DNA"/>
</dbReference>
<dbReference type="KEGG" id="vg:14295718"/>
<comment type="similarity">
    <text evidence="2">To endonucleases of group I introns of fungi and phage.</text>
</comment>
<dbReference type="Gene3D" id="3.40.1440.10">
    <property type="entry name" value="GIY-YIG endonuclease"/>
    <property type="match status" value="1"/>
</dbReference>
<dbReference type="SUPFAM" id="SSF82771">
    <property type="entry name" value="GIY-YIG endonuclease"/>
    <property type="match status" value="1"/>
</dbReference>
<organism evidence="5 6">
    <name type="scientific">Yersinia phage phiR1-RT</name>
    <dbReference type="NCBI Taxonomy" id="1206558"/>
    <lineage>
        <taxon>Viruses</taxon>
        <taxon>Duplodnaviria</taxon>
        <taxon>Heunggongvirae</taxon>
        <taxon>Uroviricota</taxon>
        <taxon>Caudoviricetes</taxon>
        <taxon>Pantevenvirales</taxon>
        <taxon>Straboviridae</taxon>
        <taxon>Tevenvirinae</taxon>
        <taxon>Tegunavirus</taxon>
        <taxon>Tegunavirus r1rt</taxon>
    </lineage>
</organism>
<dbReference type="OrthoDB" id="6574at10239"/>
<dbReference type="SMART" id="SM00465">
    <property type="entry name" value="GIYc"/>
    <property type="match status" value="1"/>
</dbReference>
<dbReference type="Proteomes" id="UP000002909">
    <property type="component" value="Segment"/>
</dbReference>
<dbReference type="GeneID" id="14295718"/>
<dbReference type="GO" id="GO:0004519">
    <property type="term" value="F:endonuclease activity"/>
    <property type="evidence" value="ECO:0007669"/>
    <property type="project" value="UniProtKB-KW"/>
</dbReference>
<dbReference type="Pfam" id="PF07460">
    <property type="entry name" value="NUMOD3"/>
    <property type="match status" value="1"/>
</dbReference>
<feature type="domain" description="GIY-YIG" evidence="4">
    <location>
        <begin position="1"/>
        <end position="91"/>
    </location>
</feature>
<accession>I7J406</accession>
<keyword evidence="3" id="KW-0460">Magnesium</keyword>
<evidence type="ECO:0000259" key="4">
    <source>
        <dbReference type="PROSITE" id="PS50164"/>
    </source>
</evidence>
<protein>
    <submittedName>
        <fullName evidence="5">I-TevI homing endonuclease</fullName>
    </submittedName>
</protein>
<dbReference type="SUPFAM" id="SSF64496">
    <property type="entry name" value="DNA-binding domain of intron-encoded endonucleases"/>
    <property type="match status" value="1"/>
</dbReference>
<gene>
    <name evidence="5" type="primary">g234</name>
    <name evidence="5" type="ORF">BN80_238</name>
</gene>
<dbReference type="SMART" id="SM00496">
    <property type="entry name" value="IENR2"/>
    <property type="match status" value="1"/>
</dbReference>
<dbReference type="PROSITE" id="PS50164">
    <property type="entry name" value="GIY_YIG"/>
    <property type="match status" value="1"/>
</dbReference>
<dbReference type="InterPro" id="IPR035901">
    <property type="entry name" value="GIY-YIG_endonuc_sf"/>
</dbReference>
<dbReference type="NCBIfam" id="TIGR01453">
    <property type="entry name" value="grpIintron_endo"/>
    <property type="match status" value="1"/>
</dbReference>